<feature type="non-terminal residue" evidence="2">
    <location>
        <position position="1"/>
    </location>
</feature>
<feature type="compositionally biased region" description="Low complexity" evidence="1">
    <location>
        <begin position="1"/>
        <end position="18"/>
    </location>
</feature>
<evidence type="ECO:0000256" key="1">
    <source>
        <dbReference type="SAM" id="MobiDB-lite"/>
    </source>
</evidence>
<comment type="caution">
    <text evidence="2">The sequence shown here is derived from an EMBL/GenBank/DDBJ whole genome shotgun (WGS) entry which is preliminary data.</text>
</comment>
<feature type="region of interest" description="Disordered" evidence="1">
    <location>
        <begin position="1"/>
        <end position="22"/>
    </location>
</feature>
<evidence type="ECO:0000313" key="3">
    <source>
        <dbReference type="Proteomes" id="UP001370299"/>
    </source>
</evidence>
<reference evidence="2 3" key="1">
    <citation type="submission" date="2024-03" db="EMBL/GenBank/DDBJ databases">
        <title>Whole genomes of four grape xylem sap localized bacterial endophytes.</title>
        <authorList>
            <person name="Kumar G."/>
            <person name="Savka M.A."/>
        </authorList>
    </citation>
    <scope>NUCLEOTIDE SEQUENCE [LARGE SCALE GENOMIC DNA]</scope>
    <source>
        <strain evidence="2 3">RIT_GXS8</strain>
    </source>
</reference>
<protein>
    <submittedName>
        <fullName evidence="2">Uncharacterized protein</fullName>
    </submittedName>
</protein>
<accession>A0ABU8YA13</accession>
<dbReference type="Proteomes" id="UP001370299">
    <property type="component" value="Unassembled WGS sequence"/>
</dbReference>
<keyword evidence="3" id="KW-1185">Reference proteome</keyword>
<dbReference type="RefSeq" id="WP_340484928.1">
    <property type="nucleotide sequence ID" value="NZ_JBBLYY010000047.1"/>
</dbReference>
<gene>
    <name evidence="2" type="ORF">WMN62_09185</name>
</gene>
<name>A0ABU8YA13_9MICO</name>
<evidence type="ECO:0000313" key="2">
    <source>
        <dbReference type="EMBL" id="MEK0171641.1"/>
    </source>
</evidence>
<proteinExistence type="predicted"/>
<sequence length="180" mass="17589">TDEPTTAPTDEPTEPTAPVSVGGELKSLASPLESDAQALAADASGSISALRIDDTTTYFTPQPTAAARLLTTSATLTEATTTGVRVQGSGFAPNEVVTAAVGDAADAVAIPGVQFRADADGNVSGTIVLPADLVDSAGTYVLGLVGLSSGQTATTTLTVTADAATAPVAVPVPGTATFTG</sequence>
<organism evidence="2 3">
    <name type="scientific">Curtobacterium citreum</name>
    <dbReference type="NCBI Taxonomy" id="2036"/>
    <lineage>
        <taxon>Bacteria</taxon>
        <taxon>Bacillati</taxon>
        <taxon>Actinomycetota</taxon>
        <taxon>Actinomycetes</taxon>
        <taxon>Micrococcales</taxon>
        <taxon>Microbacteriaceae</taxon>
        <taxon>Curtobacterium</taxon>
    </lineage>
</organism>
<dbReference type="EMBL" id="JBBLYY010000047">
    <property type="protein sequence ID" value="MEK0171641.1"/>
    <property type="molecule type" value="Genomic_DNA"/>
</dbReference>